<comment type="caution">
    <text evidence="2">The sequence shown here is derived from an EMBL/GenBank/DDBJ whole genome shotgun (WGS) entry which is preliminary data.</text>
</comment>
<reference evidence="2" key="1">
    <citation type="submission" date="2023-06" db="EMBL/GenBank/DDBJ databases">
        <authorList>
            <consortium name="Lawrence Berkeley National Laboratory"/>
            <person name="Ahrendt S."/>
            <person name="Sahu N."/>
            <person name="Indic B."/>
            <person name="Wong-Bajracharya J."/>
            <person name="Merenyi Z."/>
            <person name="Ke H.-M."/>
            <person name="Monk M."/>
            <person name="Kocsube S."/>
            <person name="Drula E."/>
            <person name="Lipzen A."/>
            <person name="Balint B."/>
            <person name="Henrissat B."/>
            <person name="Andreopoulos B."/>
            <person name="Martin F.M."/>
            <person name="Harder C.B."/>
            <person name="Rigling D."/>
            <person name="Ford K.L."/>
            <person name="Foster G.D."/>
            <person name="Pangilinan J."/>
            <person name="Papanicolaou A."/>
            <person name="Barry K."/>
            <person name="LaButti K."/>
            <person name="Viragh M."/>
            <person name="Koriabine M."/>
            <person name="Yan M."/>
            <person name="Riley R."/>
            <person name="Champramary S."/>
            <person name="Plett K.L."/>
            <person name="Tsai I.J."/>
            <person name="Slot J."/>
            <person name="Sipos G."/>
            <person name="Plett J."/>
            <person name="Nagy L.G."/>
            <person name="Grigoriev I.V."/>
        </authorList>
    </citation>
    <scope>NUCLEOTIDE SEQUENCE</scope>
    <source>
        <strain evidence="2">FPL87.14</strain>
    </source>
</reference>
<organism evidence="2 3">
    <name type="scientific">Armillaria borealis</name>
    <dbReference type="NCBI Taxonomy" id="47425"/>
    <lineage>
        <taxon>Eukaryota</taxon>
        <taxon>Fungi</taxon>
        <taxon>Dikarya</taxon>
        <taxon>Basidiomycota</taxon>
        <taxon>Agaricomycotina</taxon>
        <taxon>Agaricomycetes</taxon>
        <taxon>Agaricomycetidae</taxon>
        <taxon>Agaricales</taxon>
        <taxon>Marasmiineae</taxon>
        <taxon>Physalacriaceae</taxon>
        <taxon>Armillaria</taxon>
    </lineage>
</organism>
<name>A0AA39IZP0_9AGAR</name>
<dbReference type="EMBL" id="JAUEPT010000081">
    <property type="protein sequence ID" value="KAK0433462.1"/>
    <property type="molecule type" value="Genomic_DNA"/>
</dbReference>
<gene>
    <name evidence="2" type="ORF">EV421DRAFT_1910137</name>
</gene>
<feature type="compositionally biased region" description="Pro residues" evidence="1">
    <location>
        <begin position="178"/>
        <end position="192"/>
    </location>
</feature>
<accession>A0AA39IZP0</accession>
<evidence type="ECO:0000256" key="1">
    <source>
        <dbReference type="SAM" id="MobiDB-lite"/>
    </source>
</evidence>
<feature type="compositionally biased region" description="Pro residues" evidence="1">
    <location>
        <begin position="121"/>
        <end position="131"/>
    </location>
</feature>
<evidence type="ECO:0000313" key="2">
    <source>
        <dbReference type="EMBL" id="KAK0433462.1"/>
    </source>
</evidence>
<evidence type="ECO:0000313" key="3">
    <source>
        <dbReference type="Proteomes" id="UP001175226"/>
    </source>
</evidence>
<sequence>MVEMRIFFWFQPPLPRLAVAFIAAIAIFDVADAPQFSLLLTMPTQVQTRSSDTLPRGPEGLDAHSFQHDNEQANKIIHMQHKEALRLALGSILSPKRPPNSRSTSGTASPAHIYYTTHPHSPYPPPPPPHSTPAQAESTSHYLFPPQGHLISHSHTPSRLCQSDSATDYLSSSQPSPRSSPGPDSPLAPPSPTSTGSPAIHAPAPGTGTPNKAKFIETLQSKSAWDALIHGPFS</sequence>
<protein>
    <submittedName>
        <fullName evidence="2">Uncharacterized protein</fullName>
    </submittedName>
</protein>
<proteinExistence type="predicted"/>
<feature type="region of interest" description="Disordered" evidence="1">
    <location>
        <begin position="93"/>
        <end position="212"/>
    </location>
</feature>
<dbReference type="Proteomes" id="UP001175226">
    <property type="component" value="Unassembled WGS sequence"/>
</dbReference>
<keyword evidence="3" id="KW-1185">Reference proteome</keyword>
<feature type="compositionally biased region" description="Polar residues" evidence="1">
    <location>
        <begin position="153"/>
        <end position="170"/>
    </location>
</feature>
<dbReference type="AlphaFoldDB" id="A0AA39IZP0"/>